<evidence type="ECO:0000259" key="2">
    <source>
        <dbReference type="PROSITE" id="PS50987"/>
    </source>
</evidence>
<dbReference type="InterPro" id="IPR001845">
    <property type="entry name" value="HTH_ArsR_DNA-bd_dom"/>
</dbReference>
<evidence type="ECO:0000256" key="1">
    <source>
        <dbReference type="ARBA" id="ARBA00022849"/>
    </source>
</evidence>
<evidence type="ECO:0000313" key="4">
    <source>
        <dbReference type="Proteomes" id="UP000000844"/>
    </source>
</evidence>
<dbReference type="Proteomes" id="UP000000844">
    <property type="component" value="Chromosome"/>
</dbReference>
<proteinExistence type="predicted"/>
<dbReference type="AlphaFoldDB" id="D3PVH8"/>
<dbReference type="InterPro" id="IPR036196">
    <property type="entry name" value="Ptyr_pPase_sf"/>
</dbReference>
<feature type="domain" description="HTH arsR-type" evidence="2">
    <location>
        <begin position="3"/>
        <end position="100"/>
    </location>
</feature>
<dbReference type="KEGG" id="sna:Snas_3428"/>
<dbReference type="Gene3D" id="3.40.50.2300">
    <property type="match status" value="1"/>
</dbReference>
<dbReference type="GO" id="GO:0046685">
    <property type="term" value="P:response to arsenic-containing substance"/>
    <property type="evidence" value="ECO:0007669"/>
    <property type="project" value="UniProtKB-KW"/>
</dbReference>
<dbReference type="InterPro" id="IPR011991">
    <property type="entry name" value="ArsR-like_HTH"/>
</dbReference>
<dbReference type="InterPro" id="IPR036390">
    <property type="entry name" value="WH_DNA-bd_sf"/>
</dbReference>
<dbReference type="PANTHER" id="PTHR43428:SF1">
    <property type="entry name" value="ARSENATE REDUCTASE"/>
    <property type="match status" value="1"/>
</dbReference>
<dbReference type="InterPro" id="IPR023485">
    <property type="entry name" value="Ptyr_pPase"/>
</dbReference>
<name>D3PVH8_STANL</name>
<keyword evidence="4" id="KW-1185">Reference proteome</keyword>
<dbReference type="SMART" id="SM00418">
    <property type="entry name" value="HTH_ARSR"/>
    <property type="match status" value="1"/>
</dbReference>
<keyword evidence="1" id="KW-0059">Arsenical resistance</keyword>
<sequence>MLIESDSVERRARVHAALGEPVRLRIVDALTLGDVSPQELERLVGMPSNLLAHHLKTLVDAGVVTRSRSEADRRRTYLRLVPEAVAGLQVSPRVVASRVVFVCTRNTARSQLAEALWRQHSQVPAASAGTDPAARVHPKAVAVARRHGLRLPPSGTAHVSDVVVEGDLVIAVCDNAHESMAVEAARWHWSVPDPVPVGTDEAFESAFADIDRRIDRLAPMLTVATGMS</sequence>
<dbReference type="CDD" id="cd00090">
    <property type="entry name" value="HTH_ARSR"/>
    <property type="match status" value="1"/>
</dbReference>
<dbReference type="GO" id="GO:0003700">
    <property type="term" value="F:DNA-binding transcription factor activity"/>
    <property type="evidence" value="ECO:0007669"/>
    <property type="project" value="InterPro"/>
</dbReference>
<dbReference type="InterPro" id="IPR000835">
    <property type="entry name" value="HTH_MarR-typ"/>
</dbReference>
<organism evidence="3 4">
    <name type="scientific">Stackebrandtia nassauensis (strain DSM 44728 / CIP 108903 / NRRL B-16338 / NBRC 102104 / LLR-40K-21)</name>
    <dbReference type="NCBI Taxonomy" id="446470"/>
    <lineage>
        <taxon>Bacteria</taxon>
        <taxon>Bacillati</taxon>
        <taxon>Actinomycetota</taxon>
        <taxon>Actinomycetes</taxon>
        <taxon>Glycomycetales</taxon>
        <taxon>Glycomycetaceae</taxon>
        <taxon>Stackebrandtia</taxon>
    </lineage>
</organism>
<dbReference type="HOGENOM" id="CLU_081551_1_0_11"/>
<protein>
    <submittedName>
        <fullName evidence="3">Transcriptional regulator, MarR family</fullName>
    </submittedName>
</protein>
<gene>
    <name evidence="3" type="ordered locus">Snas_3428</name>
</gene>
<dbReference type="SUPFAM" id="SSF46785">
    <property type="entry name" value="Winged helix' DNA-binding domain"/>
    <property type="match status" value="1"/>
</dbReference>
<dbReference type="STRING" id="446470.Snas_3428"/>
<reference evidence="3 4" key="1">
    <citation type="journal article" date="2009" name="Stand. Genomic Sci.">
        <title>Complete genome sequence of Stackebrandtia nassauensis type strain (LLR-40K-21).</title>
        <authorList>
            <person name="Munk C."/>
            <person name="Lapidus A."/>
            <person name="Copeland A."/>
            <person name="Jando M."/>
            <person name="Mayilraj S."/>
            <person name="Glavina Del Rio T."/>
            <person name="Nolan M."/>
            <person name="Chen F."/>
            <person name="Lucas S."/>
            <person name="Tice H."/>
            <person name="Cheng J.F."/>
            <person name="Han C."/>
            <person name="Detter J.C."/>
            <person name="Bruce D."/>
            <person name="Goodwin L."/>
            <person name="Chain P."/>
            <person name="Pitluck S."/>
            <person name="Goker M."/>
            <person name="Ovchinikova G."/>
            <person name="Pati A."/>
            <person name="Ivanova N."/>
            <person name="Mavromatis K."/>
            <person name="Chen A."/>
            <person name="Palaniappan K."/>
            <person name="Land M."/>
            <person name="Hauser L."/>
            <person name="Chang Y.J."/>
            <person name="Jeffries C.D."/>
            <person name="Bristow J."/>
            <person name="Eisen J.A."/>
            <person name="Markowitz V."/>
            <person name="Hugenholtz P."/>
            <person name="Kyrpides N.C."/>
            <person name="Klenk H.P."/>
        </authorList>
    </citation>
    <scope>NUCLEOTIDE SEQUENCE [LARGE SCALE GENOMIC DNA]</scope>
    <source>
        <strain evidence="4">DSM 44728 / CIP 108903 / NRRL B-16338 / NBRC 102104 / LLR-40K-21</strain>
    </source>
</reference>
<dbReference type="Gene3D" id="1.10.10.10">
    <property type="entry name" value="Winged helix-like DNA-binding domain superfamily/Winged helix DNA-binding domain"/>
    <property type="match status" value="1"/>
</dbReference>
<dbReference type="EMBL" id="CP001778">
    <property type="protein sequence ID" value="ADD43092.1"/>
    <property type="molecule type" value="Genomic_DNA"/>
</dbReference>
<dbReference type="PANTHER" id="PTHR43428">
    <property type="entry name" value="ARSENATE REDUCTASE"/>
    <property type="match status" value="1"/>
</dbReference>
<dbReference type="OrthoDB" id="9784339at2"/>
<dbReference type="SMART" id="SM00226">
    <property type="entry name" value="LMWPc"/>
    <property type="match status" value="1"/>
</dbReference>
<accession>D3PVH8</accession>
<dbReference type="Pfam" id="PF12840">
    <property type="entry name" value="HTH_20"/>
    <property type="match status" value="1"/>
</dbReference>
<dbReference type="PROSITE" id="PS50987">
    <property type="entry name" value="HTH_ARSR_2"/>
    <property type="match status" value="1"/>
</dbReference>
<dbReference type="Pfam" id="PF01451">
    <property type="entry name" value="LMWPc"/>
    <property type="match status" value="1"/>
</dbReference>
<evidence type="ECO:0000313" key="3">
    <source>
        <dbReference type="EMBL" id="ADD43092.1"/>
    </source>
</evidence>
<dbReference type="RefSeq" id="WP_013018663.1">
    <property type="nucleotide sequence ID" value="NC_013947.1"/>
</dbReference>
<dbReference type="InterPro" id="IPR036388">
    <property type="entry name" value="WH-like_DNA-bd_sf"/>
</dbReference>
<dbReference type="eggNOG" id="COG0394">
    <property type="taxonomic scope" value="Bacteria"/>
</dbReference>
<dbReference type="SUPFAM" id="SSF52788">
    <property type="entry name" value="Phosphotyrosine protein phosphatases I"/>
    <property type="match status" value="1"/>
</dbReference>
<dbReference type="eggNOG" id="COG0640">
    <property type="taxonomic scope" value="Bacteria"/>
</dbReference>
<dbReference type="SMART" id="SM00347">
    <property type="entry name" value="HTH_MARR"/>
    <property type="match status" value="1"/>
</dbReference>